<feature type="non-terminal residue" evidence="2">
    <location>
        <position position="263"/>
    </location>
</feature>
<evidence type="ECO:0000313" key="3">
    <source>
        <dbReference type="Proteomes" id="UP000011944"/>
    </source>
</evidence>
<proteinExistence type="predicted"/>
<keyword evidence="1" id="KW-1133">Transmembrane helix</keyword>
<feature type="transmembrane region" description="Helical" evidence="1">
    <location>
        <begin position="159"/>
        <end position="176"/>
    </location>
</feature>
<dbReference type="EMBL" id="AMXI01001440">
    <property type="protein sequence ID" value="EKN39257.1"/>
    <property type="molecule type" value="Genomic_DNA"/>
</dbReference>
<keyword evidence="1" id="KW-0812">Transmembrane</keyword>
<dbReference type="InterPro" id="IPR036187">
    <property type="entry name" value="DNA_mismatch_repair_MutS_sf"/>
</dbReference>
<protein>
    <submittedName>
        <fullName evidence="2">Muts-related protein, family 1</fullName>
    </submittedName>
</protein>
<evidence type="ECO:0000256" key="1">
    <source>
        <dbReference type="SAM" id="Phobius"/>
    </source>
</evidence>
<feature type="transmembrane region" description="Helical" evidence="1">
    <location>
        <begin position="229"/>
        <end position="250"/>
    </location>
</feature>
<dbReference type="Proteomes" id="UP000011944">
    <property type="component" value="Unassembled WGS sequence"/>
</dbReference>
<feature type="transmembrane region" description="Helical" evidence="1">
    <location>
        <begin position="134"/>
        <end position="153"/>
    </location>
</feature>
<name>M1ZN77_CLOBO</name>
<dbReference type="SUPFAM" id="SSF48334">
    <property type="entry name" value="DNA repair protein MutS, domain III"/>
    <property type="match status" value="1"/>
</dbReference>
<reference evidence="2 3" key="2">
    <citation type="submission" date="2013-03" db="EMBL/GenBank/DDBJ databases">
        <title>Diversity in Clostridium botulinum.</title>
        <authorList>
            <person name="Timme R.E."/>
            <person name="Allard M."/>
            <person name="Luo Y."/>
            <person name="Strain E."/>
            <person name="Gonzalez-Escalona N."/>
            <person name="Brown E."/>
        </authorList>
    </citation>
    <scope>NUCLEOTIDE SEQUENCE [LARGE SCALE GENOMIC DNA]</scope>
    <source>
        <strain evidence="2 3">CFSAN001627</strain>
    </source>
</reference>
<comment type="caution">
    <text evidence="2">The sequence shown here is derived from an EMBL/GenBank/DDBJ whole genome shotgun (WGS) entry which is preliminary data.</text>
</comment>
<organism evidence="2 3">
    <name type="scientific">Clostridium botulinum CFSAN001627</name>
    <dbReference type="NCBI Taxonomy" id="1232189"/>
    <lineage>
        <taxon>Bacteria</taxon>
        <taxon>Bacillati</taxon>
        <taxon>Bacillota</taxon>
        <taxon>Clostridia</taxon>
        <taxon>Eubacteriales</taxon>
        <taxon>Clostridiaceae</taxon>
        <taxon>Clostridium</taxon>
    </lineage>
</organism>
<keyword evidence="1" id="KW-0472">Membrane</keyword>
<accession>M1ZN77</accession>
<gene>
    <name evidence="2" type="ORF">CFSAN001627_22979</name>
</gene>
<evidence type="ECO:0000313" key="2">
    <source>
        <dbReference type="EMBL" id="EKN39257.1"/>
    </source>
</evidence>
<dbReference type="AlphaFoldDB" id="M1ZN77"/>
<sequence length="263" mass="31253">MNKKVALNWAKIQYEEGDEKDRKFKNIRKFFDMKEKQDYTIDDETWSDMDIDRVYGKLDKNSSTLGESVLYYMLRNPLRDEEKLKDRNKLIQLFKEDVKLREQLLITYYQLGRDRKNTFLEMIESELVVNKMKYYLYTILGKIFPLIAILFTIFVDESYAKYIAISAALNMFVNYMERNTIKSRGIIYLRGIIKAAKKIASIKNNELSYYTDNINNNLKEVKSIDRGTFLIGFVNMWQGLFEAICVIFLIEECAYYKVSEVLK</sequence>
<reference evidence="2 3" key="1">
    <citation type="submission" date="2012-10" db="EMBL/GenBank/DDBJ databases">
        <authorList>
            <person name="Strain E.A."/>
            <person name="Brown E."/>
            <person name="Allard M.W."/>
            <person name="Gonzalez-Escalona N."/>
            <person name="Timme R."/>
        </authorList>
    </citation>
    <scope>NUCLEOTIDE SEQUENCE [LARGE SCALE GENOMIC DNA]</scope>
    <source>
        <strain evidence="2 3">CFSAN001627</strain>
    </source>
</reference>